<feature type="binding site" evidence="3">
    <location>
        <position position="31"/>
    </location>
    <ligand>
        <name>substrate</name>
    </ligand>
</feature>
<protein>
    <recommendedName>
        <fullName evidence="1">chorismate mutase</fullName>
        <ecNumber evidence="1">5.4.99.5</ecNumber>
    </recommendedName>
</protein>
<dbReference type="GO" id="GO:0009697">
    <property type="term" value="P:salicylic acid biosynthetic process"/>
    <property type="evidence" value="ECO:0007669"/>
    <property type="project" value="InterPro"/>
</dbReference>
<dbReference type="PROSITE" id="PS51168">
    <property type="entry name" value="CHORISMATE_MUT_2"/>
    <property type="match status" value="1"/>
</dbReference>
<keyword evidence="5" id="KW-0456">Lyase</keyword>
<dbReference type="Gene3D" id="1.20.59.10">
    <property type="entry name" value="Chorismate mutase"/>
    <property type="match status" value="1"/>
</dbReference>
<dbReference type="Pfam" id="PF01817">
    <property type="entry name" value="CM_2"/>
    <property type="match status" value="1"/>
</dbReference>
<dbReference type="PATRIC" id="fig|1429439.4.peg.2255"/>
<feature type="domain" description="Chorismate mutase" evidence="4">
    <location>
        <begin position="4"/>
        <end position="94"/>
    </location>
</feature>
<evidence type="ECO:0000256" key="1">
    <source>
        <dbReference type="ARBA" id="ARBA00012404"/>
    </source>
</evidence>
<dbReference type="InterPro" id="IPR036263">
    <property type="entry name" value="Chorismate_II_sf"/>
</dbReference>
<sequence length="100" mass="11643">MKPPHECTGMNDVREAIDAIDQQVIRLLGERRHYVEAAAKFKIDAASVQAPERFKAMLQQRRIWAENNGLSADVMEKLYTDLVNYFIEEEMATWENRSRS</sequence>
<evidence type="ECO:0000256" key="3">
    <source>
        <dbReference type="PIRSR" id="PIRSR029775-1"/>
    </source>
</evidence>
<evidence type="ECO:0000259" key="4">
    <source>
        <dbReference type="PROSITE" id="PS51168"/>
    </source>
</evidence>
<comment type="caution">
    <text evidence="5">The sequence shown here is derived from an EMBL/GenBank/DDBJ whole genome shotgun (WGS) entry which is preliminary data.</text>
</comment>
<reference evidence="5 6" key="1">
    <citation type="journal article" date="2014" name="Nature">
        <title>An environmental bacterial taxon with a large and distinct metabolic repertoire.</title>
        <authorList>
            <person name="Wilson M.C."/>
            <person name="Mori T."/>
            <person name="Ruckert C."/>
            <person name="Uria A.R."/>
            <person name="Helf M.J."/>
            <person name="Takada K."/>
            <person name="Gernert C."/>
            <person name="Steffens U.A."/>
            <person name="Heycke N."/>
            <person name="Schmitt S."/>
            <person name="Rinke C."/>
            <person name="Helfrich E.J."/>
            <person name="Brachmann A.O."/>
            <person name="Gurgui C."/>
            <person name="Wakimoto T."/>
            <person name="Kracht M."/>
            <person name="Crusemann M."/>
            <person name="Hentschel U."/>
            <person name="Abe I."/>
            <person name="Matsunaga S."/>
            <person name="Kalinowski J."/>
            <person name="Takeyama H."/>
            <person name="Piel J."/>
        </authorList>
    </citation>
    <scope>NUCLEOTIDE SEQUENCE [LARGE SCALE GENOMIC DNA]</scope>
    <source>
        <strain evidence="6">TSY2</strain>
    </source>
</reference>
<dbReference type="GO" id="GO:0046417">
    <property type="term" value="P:chorismate metabolic process"/>
    <property type="evidence" value="ECO:0007669"/>
    <property type="project" value="InterPro"/>
</dbReference>
<feature type="binding site" evidence="3">
    <location>
        <position position="14"/>
    </location>
    <ligand>
        <name>substrate</name>
    </ligand>
</feature>
<gene>
    <name evidence="5" type="ORF">ETSY2_13185</name>
</gene>
<dbReference type="InterPro" id="IPR051331">
    <property type="entry name" value="Chorismate_mutase-related"/>
</dbReference>
<proteinExistence type="predicted"/>
<dbReference type="InterPro" id="IPR036979">
    <property type="entry name" value="CM_dom_sf"/>
</dbReference>
<dbReference type="PANTHER" id="PTHR38041:SF1">
    <property type="entry name" value="CHORISMATE MUTASE"/>
    <property type="match status" value="1"/>
</dbReference>
<dbReference type="GO" id="GO:0016835">
    <property type="term" value="F:carbon-oxygen lyase activity"/>
    <property type="evidence" value="ECO:0007669"/>
    <property type="project" value="InterPro"/>
</dbReference>
<evidence type="ECO:0000313" key="5">
    <source>
        <dbReference type="EMBL" id="ETX07085.1"/>
    </source>
</evidence>
<dbReference type="SUPFAM" id="SSF48600">
    <property type="entry name" value="Chorismate mutase II"/>
    <property type="match status" value="1"/>
</dbReference>
<evidence type="ECO:0000313" key="6">
    <source>
        <dbReference type="Proteomes" id="UP000019140"/>
    </source>
</evidence>
<dbReference type="PIRSF" id="PIRSF029775">
    <property type="entry name" value="Isochor_pyr_lyas"/>
    <property type="match status" value="1"/>
</dbReference>
<dbReference type="SMART" id="SM00830">
    <property type="entry name" value="CM_2"/>
    <property type="match status" value="1"/>
</dbReference>
<evidence type="ECO:0000256" key="2">
    <source>
        <dbReference type="ARBA" id="ARBA00023235"/>
    </source>
</evidence>
<dbReference type="GO" id="GO:0004106">
    <property type="term" value="F:chorismate mutase activity"/>
    <property type="evidence" value="ECO:0007669"/>
    <property type="project" value="UniProtKB-EC"/>
</dbReference>
<keyword evidence="2" id="KW-0413">Isomerase</keyword>
<feature type="binding site" evidence="3">
    <location>
        <position position="42"/>
    </location>
    <ligand>
        <name>substrate</name>
    </ligand>
</feature>
<dbReference type="InterPro" id="IPR002701">
    <property type="entry name" value="CM_II_prokaryot"/>
</dbReference>
<organism evidence="5 6">
    <name type="scientific">Candidatus Entotheonella gemina</name>
    <dbReference type="NCBI Taxonomy" id="1429439"/>
    <lineage>
        <taxon>Bacteria</taxon>
        <taxon>Pseudomonadati</taxon>
        <taxon>Nitrospinota/Tectimicrobiota group</taxon>
        <taxon>Candidatus Tectimicrobiota</taxon>
        <taxon>Candidatus Entotheonellia</taxon>
        <taxon>Candidatus Entotheonellales</taxon>
        <taxon>Candidatus Entotheonellaceae</taxon>
        <taxon>Candidatus Entotheonella</taxon>
    </lineage>
</organism>
<dbReference type="EC" id="5.4.99.5" evidence="1"/>
<dbReference type="AlphaFoldDB" id="W4MA65"/>
<feature type="binding site" evidence="3">
    <location>
        <position position="90"/>
    </location>
    <ligand>
        <name>substrate</name>
    </ligand>
</feature>
<dbReference type="HOGENOM" id="CLU_131518_2_1_7"/>
<keyword evidence="6" id="KW-1185">Reference proteome</keyword>
<dbReference type="Proteomes" id="UP000019140">
    <property type="component" value="Unassembled WGS sequence"/>
</dbReference>
<accession>W4MA65</accession>
<name>W4MA65_9BACT</name>
<dbReference type="PANTHER" id="PTHR38041">
    <property type="entry name" value="CHORISMATE MUTASE"/>
    <property type="match status" value="1"/>
</dbReference>
<dbReference type="EMBL" id="AZHX01000533">
    <property type="protein sequence ID" value="ETX07085.1"/>
    <property type="molecule type" value="Genomic_DNA"/>
</dbReference>
<dbReference type="InterPro" id="IPR008241">
    <property type="entry name" value="Isochorismate_pyruvate-lyase"/>
</dbReference>
<dbReference type="NCBIfam" id="NF005475">
    <property type="entry name" value="PRK07075.1"/>
    <property type="match status" value="1"/>
</dbReference>